<keyword evidence="10" id="KW-0560">Oxidoreductase</keyword>
<dbReference type="HAMAP" id="MF_00445">
    <property type="entry name" value="NDH1_NuoN_1"/>
    <property type="match status" value="1"/>
</dbReference>
<feature type="transmembrane region" description="Helical" evidence="7">
    <location>
        <begin position="265"/>
        <end position="285"/>
    </location>
</feature>
<dbReference type="GO" id="GO:0012505">
    <property type="term" value="C:endomembrane system"/>
    <property type="evidence" value="ECO:0007669"/>
    <property type="project" value="UniProtKB-SubCell"/>
</dbReference>
<keyword evidence="7" id="KW-0830">Ubiquinone</keyword>
<dbReference type="GO" id="GO:0050136">
    <property type="term" value="F:NADH dehydrogenase (quinone) (non-electrogenic) activity"/>
    <property type="evidence" value="ECO:0007669"/>
    <property type="project" value="UniProtKB-UniRule"/>
</dbReference>
<evidence type="ECO:0000313" key="11">
    <source>
        <dbReference type="Proteomes" id="UP000294418"/>
    </source>
</evidence>
<comment type="similarity">
    <text evidence="7">Belongs to the complex I subunit 2 family.</text>
</comment>
<evidence type="ECO:0000256" key="8">
    <source>
        <dbReference type="RuleBase" id="RU000320"/>
    </source>
</evidence>
<dbReference type="GO" id="GO:0005886">
    <property type="term" value="C:plasma membrane"/>
    <property type="evidence" value="ECO:0007669"/>
    <property type="project" value="UniProtKB-SubCell"/>
</dbReference>
<feature type="transmembrane region" description="Helical" evidence="7">
    <location>
        <begin position="449"/>
        <end position="473"/>
    </location>
</feature>
<evidence type="ECO:0000259" key="9">
    <source>
        <dbReference type="Pfam" id="PF00361"/>
    </source>
</evidence>
<dbReference type="Pfam" id="PF00361">
    <property type="entry name" value="Proton_antipo_M"/>
    <property type="match status" value="1"/>
</dbReference>
<dbReference type="PANTHER" id="PTHR22773">
    <property type="entry name" value="NADH DEHYDROGENASE"/>
    <property type="match status" value="1"/>
</dbReference>
<dbReference type="RefSeq" id="WP_414973848.1">
    <property type="nucleotide sequence ID" value="NZ_LR217720.1"/>
</dbReference>
<feature type="transmembrane region" description="Helical" evidence="7">
    <location>
        <begin position="324"/>
        <end position="354"/>
    </location>
</feature>
<keyword evidence="4 7" id="KW-0472">Membrane</keyword>
<name>A0A451DC97_9GAMM</name>
<comment type="function">
    <text evidence="5">NDH-1 shuttles electrons from NADH, via FMN and iron-sulfur (Fe-S) centers, to quinones in the respiratory chain. Couples the redox reaction to proton translocation (for every two electrons transferred, four hydrogen ions are translocated across the cytoplasmic membrane), and thus conserves the redox energy in a proton gradient.</text>
</comment>
<dbReference type="EMBL" id="LR217720">
    <property type="protein sequence ID" value="VFP83959.1"/>
    <property type="molecule type" value="Genomic_DNA"/>
</dbReference>
<keyword evidence="7" id="KW-0813">Transport</keyword>
<feature type="domain" description="NADH:quinone oxidoreductase/Mrp antiporter transmembrane" evidence="9">
    <location>
        <begin position="122"/>
        <end position="422"/>
    </location>
</feature>
<dbReference type="AlphaFoldDB" id="A0A451DC97"/>
<dbReference type="EC" id="7.1.1.-" evidence="7"/>
<feature type="transmembrane region" description="Helical" evidence="7">
    <location>
        <begin position="38"/>
        <end position="59"/>
    </location>
</feature>
<evidence type="ECO:0000256" key="4">
    <source>
        <dbReference type="ARBA" id="ARBA00023136"/>
    </source>
</evidence>
<keyword evidence="7" id="KW-1278">Translocase</keyword>
<dbReference type="InterPro" id="IPR010096">
    <property type="entry name" value="NADH-Q_OxRdtase_suN/2"/>
</dbReference>
<evidence type="ECO:0000256" key="6">
    <source>
        <dbReference type="ARBA" id="ARBA00025811"/>
    </source>
</evidence>
<dbReference type="GO" id="GO:0008137">
    <property type="term" value="F:NADH dehydrogenase (ubiquinone) activity"/>
    <property type="evidence" value="ECO:0007669"/>
    <property type="project" value="InterPro"/>
</dbReference>
<keyword evidence="7" id="KW-0520">NAD</keyword>
<dbReference type="GO" id="GO:0048038">
    <property type="term" value="F:quinone binding"/>
    <property type="evidence" value="ECO:0007669"/>
    <property type="project" value="UniProtKB-KW"/>
</dbReference>
<dbReference type="InterPro" id="IPR001750">
    <property type="entry name" value="ND/Mrp_TM"/>
</dbReference>
<proteinExistence type="inferred from homology"/>
<feature type="transmembrane region" description="Helical" evidence="7">
    <location>
        <begin position="198"/>
        <end position="226"/>
    </location>
</feature>
<accession>A0A451DC97</accession>
<feature type="transmembrane region" description="Helical" evidence="7">
    <location>
        <begin position="159"/>
        <end position="178"/>
    </location>
</feature>
<keyword evidence="3 7" id="KW-1133">Transmembrane helix</keyword>
<keyword evidence="2 7" id="KW-0812">Transmembrane</keyword>
<feature type="transmembrane region" description="Helical" evidence="7">
    <location>
        <begin position="407"/>
        <end position="428"/>
    </location>
</feature>
<comment type="subunit">
    <text evidence="7">NDH-1 is composed of 13 different subunits. Subunits NuoA, H, J, K, L, M, N constitute the membrane sector of the complex.</text>
</comment>
<comment type="catalytic activity">
    <reaction evidence="7">
        <text>a quinone + NADH + 5 H(+)(in) = a quinol + NAD(+) + 4 H(+)(out)</text>
        <dbReference type="Rhea" id="RHEA:57888"/>
        <dbReference type="ChEBI" id="CHEBI:15378"/>
        <dbReference type="ChEBI" id="CHEBI:24646"/>
        <dbReference type="ChEBI" id="CHEBI:57540"/>
        <dbReference type="ChEBI" id="CHEBI:57945"/>
        <dbReference type="ChEBI" id="CHEBI:132124"/>
    </reaction>
</comment>
<dbReference type="Proteomes" id="UP000294418">
    <property type="component" value="Chromosome"/>
</dbReference>
<feature type="transmembrane region" description="Helical" evidence="7">
    <location>
        <begin position="6"/>
        <end position="26"/>
    </location>
</feature>
<dbReference type="NCBIfam" id="NF004439">
    <property type="entry name" value="PRK05777.1-1"/>
    <property type="match status" value="1"/>
</dbReference>
<gene>
    <name evidence="7 10" type="primary">nuoN</name>
    <name evidence="10" type="ORF">ERCILAFE3058_070</name>
</gene>
<dbReference type="NCBIfam" id="TIGR01770">
    <property type="entry name" value="NDH_I_N"/>
    <property type="match status" value="1"/>
</dbReference>
<reference evidence="10 11" key="1">
    <citation type="submission" date="2019-02" db="EMBL/GenBank/DDBJ databases">
        <authorList>
            <person name="Manzano-Marin A."/>
            <person name="Manzano-Marin A."/>
        </authorList>
    </citation>
    <scope>NUCLEOTIDE SEQUENCE [LARGE SCALE GENOMIC DNA]</scope>
    <source>
        <strain evidence="10 11">ErCilaricifoliae</strain>
    </source>
</reference>
<protein>
    <recommendedName>
        <fullName evidence="7">NADH-quinone oxidoreductase subunit N</fullName>
        <ecNumber evidence="7">7.1.1.-</ecNumber>
    </recommendedName>
    <alternativeName>
        <fullName evidence="7">NADH dehydrogenase I subunit N</fullName>
    </alternativeName>
    <alternativeName>
        <fullName evidence="7">NDH-1 subunit N</fullName>
    </alternativeName>
</protein>
<feature type="transmembrane region" description="Helical" evidence="7">
    <location>
        <begin position="374"/>
        <end position="395"/>
    </location>
</feature>
<evidence type="ECO:0000256" key="1">
    <source>
        <dbReference type="ARBA" id="ARBA00004127"/>
    </source>
</evidence>
<keyword evidence="7" id="KW-0874">Quinone</keyword>
<feature type="transmembrane region" description="Helical" evidence="7">
    <location>
        <begin position="238"/>
        <end position="259"/>
    </location>
</feature>
<comment type="function">
    <text evidence="7">NDH-1 shuttles electrons from NADH, via FMN and iron-sulfur (Fe-S) centers, to quinones in the respiratory chain. The immediate electron acceptor for the enzyme in this species is believed to be ubiquinone. Couples the redox reaction to proton translocation (for every two electrons transferred, four hydrogen ions are translocated across the cytoplasmic membrane), and thus conserves the redox energy in a proton gradient.</text>
</comment>
<keyword evidence="7" id="KW-1003">Cell membrane</keyword>
<evidence type="ECO:0000256" key="5">
    <source>
        <dbReference type="ARBA" id="ARBA00025189"/>
    </source>
</evidence>
<comment type="subcellular location">
    <subcellularLocation>
        <location evidence="7">Cell membrane</location>
        <topology evidence="7">Multi-pass membrane protein</topology>
    </subcellularLocation>
    <subcellularLocation>
        <location evidence="1">Endomembrane system</location>
        <topology evidence="1">Multi-pass membrane protein</topology>
    </subcellularLocation>
    <subcellularLocation>
        <location evidence="8">Membrane</location>
        <topology evidence="8">Multi-pass membrane protein</topology>
    </subcellularLocation>
</comment>
<dbReference type="GO" id="GO:0042773">
    <property type="term" value="P:ATP synthesis coupled electron transport"/>
    <property type="evidence" value="ECO:0007669"/>
    <property type="project" value="InterPro"/>
</dbReference>
<evidence type="ECO:0000256" key="3">
    <source>
        <dbReference type="ARBA" id="ARBA00022989"/>
    </source>
</evidence>
<feature type="transmembrane region" description="Helical" evidence="7">
    <location>
        <begin position="105"/>
        <end position="122"/>
    </location>
</feature>
<evidence type="ECO:0000313" key="10">
    <source>
        <dbReference type="EMBL" id="VFP83959.1"/>
    </source>
</evidence>
<feature type="transmembrane region" description="Helical" evidence="7">
    <location>
        <begin position="71"/>
        <end position="93"/>
    </location>
</feature>
<comment type="subunit">
    <text evidence="6">Composed of 13 different subunits. Subunits NuoA, H, J, K, L, M, N constitute the membrane sector of the complex.</text>
</comment>
<evidence type="ECO:0000256" key="7">
    <source>
        <dbReference type="HAMAP-Rule" id="MF_00445"/>
    </source>
</evidence>
<evidence type="ECO:0000256" key="2">
    <source>
        <dbReference type="ARBA" id="ARBA00022692"/>
    </source>
</evidence>
<organism evidence="10 11">
    <name type="scientific">Candidatus Erwinia haradaeae</name>
    <dbReference type="NCBI Taxonomy" id="1922217"/>
    <lineage>
        <taxon>Bacteria</taxon>
        <taxon>Pseudomonadati</taxon>
        <taxon>Pseudomonadota</taxon>
        <taxon>Gammaproteobacteria</taxon>
        <taxon>Enterobacterales</taxon>
        <taxon>Erwiniaceae</taxon>
        <taxon>Erwinia</taxon>
    </lineage>
</organism>
<sequence>MMFNYPQYISLLPFFILVLIVVMMMLSIGVKRDHRINATMAIVGLNVALFSLYFVAQVGEVDITPVLRVDGYFIFYASLVILVSLCTCVFAYPWLSSIQKNREEFYILLIISTLGGVFLSSANHLASLFIGMEVMSLPICGLVGYVCERSRSLEAVLKYTILSAAASAFFLFGMALLYANTGVLGFRELGDAIHSSIIVQPLLIVGFCLMLVGFCFKLSLVPFHLWTPDVYQGSVSPVGMFLASASKIAVLGVFMRLLMCTSINSSLGISMILSVIAVASMLCGNLMALRQDNIKRILGYSSIAHFGYILVLCIASTTSDTKQLIEAVSVCLVSYVFSSLGAFGIVSLMSTAVINKDSELIHSYRGLFWQYPMLAAATTVIILSLAGMPMTFGFISKFYLLVIGMHSHLWVLISSLIIGSAIGLYYYLRIIINLYLPPSNFVEYHLPASYWIRTPSGFVVLILAVLSVVLGFYPQPMIELAQLVQLDHYIL</sequence>
<feature type="transmembrane region" description="Helical" evidence="7">
    <location>
        <begin position="297"/>
        <end position="318"/>
    </location>
</feature>